<evidence type="ECO:0000313" key="4">
    <source>
        <dbReference type="Proteomes" id="UP000807785"/>
    </source>
</evidence>
<dbReference type="AlphaFoldDB" id="A0A9D7DZS1"/>
<protein>
    <submittedName>
        <fullName evidence="3">SPOR domain-containing protein</fullName>
    </submittedName>
</protein>
<gene>
    <name evidence="3" type="ORF">IPH26_13795</name>
</gene>
<dbReference type="Gene3D" id="3.30.70.1070">
    <property type="entry name" value="Sporulation related repeat"/>
    <property type="match status" value="1"/>
</dbReference>
<accession>A0A9D7DZS1</accession>
<reference evidence="3" key="1">
    <citation type="submission" date="2020-10" db="EMBL/GenBank/DDBJ databases">
        <title>Connecting structure to function with the recovery of over 1000 high-quality activated sludge metagenome-assembled genomes encoding full-length rRNA genes using long-read sequencing.</title>
        <authorList>
            <person name="Singleton C.M."/>
            <person name="Petriglieri F."/>
            <person name="Kristensen J.M."/>
            <person name="Kirkegaard R.H."/>
            <person name="Michaelsen T.Y."/>
            <person name="Andersen M.H."/>
            <person name="Karst S.M."/>
            <person name="Dueholm M.S."/>
            <person name="Nielsen P.H."/>
            <person name="Albertsen M."/>
        </authorList>
    </citation>
    <scope>NUCLEOTIDE SEQUENCE</scope>
    <source>
        <strain evidence="3">Bjer_18-Q3-R1-45_BAT3C.347</strain>
    </source>
</reference>
<evidence type="ECO:0000259" key="2">
    <source>
        <dbReference type="PROSITE" id="PS51724"/>
    </source>
</evidence>
<dbReference type="GO" id="GO:0042834">
    <property type="term" value="F:peptidoglycan binding"/>
    <property type="evidence" value="ECO:0007669"/>
    <property type="project" value="InterPro"/>
</dbReference>
<evidence type="ECO:0000256" key="1">
    <source>
        <dbReference type="SAM" id="MobiDB-lite"/>
    </source>
</evidence>
<dbReference type="PROSITE" id="PS51724">
    <property type="entry name" value="SPOR"/>
    <property type="match status" value="1"/>
</dbReference>
<dbReference type="Proteomes" id="UP000807785">
    <property type="component" value="Unassembled WGS sequence"/>
</dbReference>
<comment type="caution">
    <text evidence="3">The sequence shown here is derived from an EMBL/GenBank/DDBJ whole genome shotgun (WGS) entry which is preliminary data.</text>
</comment>
<dbReference type="EMBL" id="JADJEV010000004">
    <property type="protein sequence ID" value="MBK6973948.1"/>
    <property type="molecule type" value="Genomic_DNA"/>
</dbReference>
<dbReference type="InterPro" id="IPR036680">
    <property type="entry name" value="SPOR-like_sf"/>
</dbReference>
<feature type="domain" description="SPOR" evidence="2">
    <location>
        <begin position="126"/>
        <end position="204"/>
    </location>
</feature>
<dbReference type="Pfam" id="PF05036">
    <property type="entry name" value="SPOR"/>
    <property type="match status" value="1"/>
</dbReference>
<organism evidence="3 4">
    <name type="scientific">Candidatus Methylophosphatis roskildensis</name>
    <dbReference type="NCBI Taxonomy" id="2899263"/>
    <lineage>
        <taxon>Bacteria</taxon>
        <taxon>Pseudomonadati</taxon>
        <taxon>Pseudomonadota</taxon>
        <taxon>Betaproteobacteria</taxon>
        <taxon>Nitrosomonadales</taxon>
        <taxon>Sterolibacteriaceae</taxon>
        <taxon>Candidatus Methylophosphatis</taxon>
    </lineage>
</organism>
<feature type="region of interest" description="Disordered" evidence="1">
    <location>
        <begin position="54"/>
        <end position="91"/>
    </location>
</feature>
<sequence>MTILRALMIVLLLANLLFLVAGRDLFGGPTRGEPARLAAQIDPQKIRLLTAGEHAPAPPPIERSAAGGEAPGTNAAAAETKANDGTPEAPPQAERCVAVAGLTGEQVAALKAKLGSEDSLKLRDRGQEASSWWVNLPPLPDRAAAVKRAEEVRGQGVSGAFIIREEGEHRNAVSLALFKSEAAAQEFMRQLQDKGVTGARVTIRSLPGSRHTLDVRGPEDRVAELVELALAANSGARREQCAGR</sequence>
<name>A0A9D7DZS1_9PROT</name>
<proteinExistence type="predicted"/>
<dbReference type="InterPro" id="IPR007730">
    <property type="entry name" value="SPOR-like_dom"/>
</dbReference>
<evidence type="ECO:0000313" key="3">
    <source>
        <dbReference type="EMBL" id="MBK6973948.1"/>
    </source>
</evidence>